<evidence type="ECO:0000256" key="6">
    <source>
        <dbReference type="ARBA" id="ARBA00022701"/>
    </source>
</evidence>
<dbReference type="FunFam" id="3.30.1330.20:FF:000001">
    <property type="entry name" value="Tubulin alpha chain"/>
    <property type="match status" value="1"/>
</dbReference>
<evidence type="ECO:0000256" key="10">
    <source>
        <dbReference type="ARBA" id="ARBA00022842"/>
    </source>
</evidence>
<dbReference type="GO" id="GO:0005874">
    <property type="term" value="C:microtubule"/>
    <property type="evidence" value="ECO:0007669"/>
    <property type="project" value="UniProtKB-KW"/>
</dbReference>
<proteinExistence type="inferred from homology"/>
<evidence type="ECO:0008006" key="19">
    <source>
        <dbReference type="Google" id="ProtNLM"/>
    </source>
</evidence>
<keyword evidence="11" id="KW-0342">GTP-binding</keyword>
<dbReference type="SMART" id="SM00864">
    <property type="entry name" value="Tubulin"/>
    <property type="match status" value="1"/>
</dbReference>
<accession>A0A8S1XGP3</accession>
<keyword evidence="7" id="KW-0479">Metal-binding</keyword>
<evidence type="ECO:0000256" key="14">
    <source>
        <dbReference type="ARBA" id="ARBA00049117"/>
    </source>
</evidence>
<comment type="catalytic activity">
    <reaction evidence="14">
        <text>GTP + H2O = GDP + phosphate + H(+)</text>
        <dbReference type="Rhea" id="RHEA:19669"/>
        <dbReference type="ChEBI" id="CHEBI:15377"/>
        <dbReference type="ChEBI" id="CHEBI:15378"/>
        <dbReference type="ChEBI" id="CHEBI:37565"/>
        <dbReference type="ChEBI" id="CHEBI:43474"/>
        <dbReference type="ChEBI" id="CHEBI:58189"/>
    </reaction>
    <physiologicalReaction direction="left-to-right" evidence="14">
        <dbReference type="Rhea" id="RHEA:19670"/>
    </physiologicalReaction>
</comment>
<evidence type="ECO:0000256" key="4">
    <source>
        <dbReference type="ARBA" id="ARBA00011747"/>
    </source>
</evidence>
<comment type="function">
    <text evidence="13">Tubulin is the major constituent of microtubules, a cylinder consisting of laterally associated linear protofilaments composed of alpha- and beta-tubulin heterodimers. Microtubules grow by the addition of GTP-tubulin dimers to the microtubule end, where a stabilizing cap forms. Below the cap, tubulin dimers are in GDP-bound state, owing to GTPase activity of alpha-tubulin.</text>
</comment>
<dbReference type="PROSITE" id="PS00227">
    <property type="entry name" value="TUBULIN"/>
    <property type="match status" value="1"/>
</dbReference>
<comment type="cofactor">
    <cofactor evidence="1">
        <name>Mg(2+)</name>
        <dbReference type="ChEBI" id="CHEBI:18420"/>
    </cofactor>
</comment>
<dbReference type="Proteomes" id="UP000689195">
    <property type="component" value="Unassembled WGS sequence"/>
</dbReference>
<evidence type="ECO:0000256" key="12">
    <source>
        <dbReference type="ARBA" id="ARBA00023212"/>
    </source>
</evidence>
<dbReference type="FunFam" id="1.10.287.600:FF:000001">
    <property type="entry name" value="Tubulin alpha chain"/>
    <property type="match status" value="1"/>
</dbReference>
<reference evidence="17" key="1">
    <citation type="submission" date="2021-01" db="EMBL/GenBank/DDBJ databases">
        <authorList>
            <consortium name="Genoscope - CEA"/>
            <person name="William W."/>
        </authorList>
    </citation>
    <scope>NUCLEOTIDE SEQUENCE</scope>
</reference>
<dbReference type="FunFam" id="3.40.50.1440:FF:000007">
    <property type="entry name" value="Tubulin alpha chain"/>
    <property type="match status" value="1"/>
</dbReference>
<evidence type="ECO:0000256" key="1">
    <source>
        <dbReference type="ARBA" id="ARBA00001946"/>
    </source>
</evidence>
<dbReference type="InterPro" id="IPR017975">
    <property type="entry name" value="Tubulin_CS"/>
</dbReference>
<evidence type="ECO:0000256" key="3">
    <source>
        <dbReference type="ARBA" id="ARBA00009636"/>
    </source>
</evidence>
<feature type="domain" description="Tubulin/FtsZ GTPase" evidence="15">
    <location>
        <begin position="49"/>
        <end position="246"/>
    </location>
</feature>
<name>A0A8S1XGP3_9CILI</name>
<feature type="domain" description="Tubulin/FtsZ 2-layer sandwich" evidence="16">
    <location>
        <begin position="248"/>
        <end position="393"/>
    </location>
</feature>
<comment type="subunit">
    <text evidence="4">Dimer of alpha and beta chains. A typical microtubule is a hollow water-filled tube with an outer diameter of 25 nm and an inner diameter of 15 nM. Alpha-beta heterodimers associate head-to-tail to form protofilaments running lengthwise along the microtubule wall with the beta-tubulin subunit facing the microtubule plus end conferring a structural polarity. Microtubules usually have 13 protofilaments but different protofilament numbers can be found in some organisms and specialized cells.</text>
</comment>
<evidence type="ECO:0000313" key="17">
    <source>
        <dbReference type="EMBL" id="CAD8200131.1"/>
    </source>
</evidence>
<protein>
    <recommendedName>
        <fullName evidence="19">Tubulin alpha chain</fullName>
    </recommendedName>
</protein>
<evidence type="ECO:0000313" key="18">
    <source>
        <dbReference type="Proteomes" id="UP000689195"/>
    </source>
</evidence>
<evidence type="ECO:0000256" key="7">
    <source>
        <dbReference type="ARBA" id="ARBA00022723"/>
    </source>
</evidence>
<comment type="similarity">
    <text evidence="3">Belongs to the tubulin family.</text>
</comment>
<comment type="subcellular location">
    <subcellularLocation>
        <location evidence="2">Cytoplasm</location>
        <location evidence="2">Cytoskeleton</location>
    </subcellularLocation>
</comment>
<dbReference type="OrthoDB" id="289348at2759"/>
<evidence type="ECO:0000256" key="2">
    <source>
        <dbReference type="ARBA" id="ARBA00004245"/>
    </source>
</evidence>
<dbReference type="SMART" id="SM00865">
    <property type="entry name" value="Tubulin_C"/>
    <property type="match status" value="1"/>
</dbReference>
<dbReference type="GO" id="GO:0016787">
    <property type="term" value="F:hydrolase activity"/>
    <property type="evidence" value="ECO:0007669"/>
    <property type="project" value="UniProtKB-KW"/>
</dbReference>
<dbReference type="InterPro" id="IPR003008">
    <property type="entry name" value="Tubulin_FtsZ_GTPase"/>
</dbReference>
<evidence type="ECO:0000259" key="15">
    <source>
        <dbReference type="SMART" id="SM00864"/>
    </source>
</evidence>
<dbReference type="Pfam" id="PF00091">
    <property type="entry name" value="Tubulin"/>
    <property type="match status" value="1"/>
</dbReference>
<keyword evidence="8" id="KW-0547">Nucleotide-binding</keyword>
<keyword evidence="5" id="KW-0963">Cytoplasm</keyword>
<keyword evidence="9" id="KW-0378">Hydrolase</keyword>
<keyword evidence="18" id="KW-1185">Reference proteome</keyword>
<evidence type="ECO:0000256" key="9">
    <source>
        <dbReference type="ARBA" id="ARBA00022801"/>
    </source>
</evidence>
<evidence type="ECO:0000256" key="8">
    <source>
        <dbReference type="ARBA" id="ARBA00022741"/>
    </source>
</evidence>
<dbReference type="InterPro" id="IPR000217">
    <property type="entry name" value="Tubulin"/>
</dbReference>
<evidence type="ECO:0000256" key="5">
    <source>
        <dbReference type="ARBA" id="ARBA00022490"/>
    </source>
</evidence>
<keyword evidence="6" id="KW-0493">Microtubule</keyword>
<dbReference type="GO" id="GO:0046872">
    <property type="term" value="F:metal ion binding"/>
    <property type="evidence" value="ECO:0007669"/>
    <property type="project" value="UniProtKB-KW"/>
</dbReference>
<dbReference type="EMBL" id="CAJJDO010000123">
    <property type="protein sequence ID" value="CAD8200131.1"/>
    <property type="molecule type" value="Genomic_DNA"/>
</dbReference>
<dbReference type="CDD" id="cd02186">
    <property type="entry name" value="alpha_tubulin"/>
    <property type="match status" value="1"/>
</dbReference>
<dbReference type="GO" id="GO:0007017">
    <property type="term" value="P:microtubule-based process"/>
    <property type="evidence" value="ECO:0007669"/>
    <property type="project" value="InterPro"/>
</dbReference>
<dbReference type="PANTHER" id="PTHR11588">
    <property type="entry name" value="TUBULIN"/>
    <property type="match status" value="1"/>
</dbReference>
<keyword evidence="12" id="KW-0206">Cytoskeleton</keyword>
<sequence length="450" mass="50615">MKEIISIHIGQAGIQLGNSCWELYGIEHGIQLDGQMTQDKTLGINNDAFNTFFSEIGNSKHVPRSIFIDLDRNCIDELKRGQFRDLFQPEQMISGKDDAGGIYARGYYGVGKDLIDQSMDKIKQLTEDCMGLQGFLIFHSVGGGTGSGFGSLLLESMTEEYNKKSKIGFAIFPSPQIQTSIVEPYNTVLCESALIEHNDVCILLDNEAIYNICNRHLDIERLSYTNLNRIIAQLCSSLTLSLRFDGQLNSQLNDFQTNLVPYPRIHFMLSSYAPIVAAQKVYHEQLTISEITNSIFDTQNMMVKCDPNHGKYMASSLYYRGDIVPKDVTAALAQIRLNKTVQFVDWCPTGFKLGINYQPPTFVNGGDLAKVTRSACMISNTTAIAEVFARIDHKFDLMYSKKAFVHWYIQQGMEEGEFIQARENISVLEKDYSFSIETAEGIENEEGFEG</sequence>
<comment type="caution">
    <text evidence="17">The sequence shown here is derived from an EMBL/GenBank/DDBJ whole genome shotgun (WGS) entry which is preliminary data.</text>
</comment>
<evidence type="ECO:0000259" key="16">
    <source>
        <dbReference type="SMART" id="SM00865"/>
    </source>
</evidence>
<organism evidence="17 18">
    <name type="scientific">Paramecium pentaurelia</name>
    <dbReference type="NCBI Taxonomy" id="43138"/>
    <lineage>
        <taxon>Eukaryota</taxon>
        <taxon>Sar</taxon>
        <taxon>Alveolata</taxon>
        <taxon>Ciliophora</taxon>
        <taxon>Intramacronucleata</taxon>
        <taxon>Oligohymenophorea</taxon>
        <taxon>Peniculida</taxon>
        <taxon>Parameciidae</taxon>
        <taxon>Paramecium</taxon>
    </lineage>
</organism>
<dbReference type="InterPro" id="IPR018316">
    <property type="entry name" value="Tubulin/FtsZ_2-layer-sand-dom"/>
</dbReference>
<dbReference type="GO" id="GO:0007010">
    <property type="term" value="P:cytoskeleton organization"/>
    <property type="evidence" value="ECO:0007669"/>
    <property type="project" value="UniProtKB-ARBA"/>
</dbReference>
<evidence type="ECO:0000256" key="13">
    <source>
        <dbReference type="ARBA" id="ARBA00034296"/>
    </source>
</evidence>
<dbReference type="AlphaFoldDB" id="A0A8S1XGP3"/>
<gene>
    <name evidence="17" type="ORF">PPENT_87.1.T1230137</name>
</gene>
<dbReference type="GO" id="GO:0005525">
    <property type="term" value="F:GTP binding"/>
    <property type="evidence" value="ECO:0007669"/>
    <property type="project" value="UniProtKB-KW"/>
</dbReference>
<evidence type="ECO:0000256" key="11">
    <source>
        <dbReference type="ARBA" id="ARBA00023134"/>
    </source>
</evidence>
<dbReference type="Pfam" id="PF03953">
    <property type="entry name" value="Tubulin_C"/>
    <property type="match status" value="1"/>
</dbReference>
<keyword evidence="10" id="KW-0460">Magnesium</keyword>